<comment type="function">
    <text evidence="2">Purine nucleoside enzyme that catalyzes the phosphorolysis of adenosine and inosine nucleosides, yielding D-ribose 1-phosphate and the respective free bases, adenine and hypoxanthine. Also catalyzes the phosphorolysis of S-methyl-5'-thioadenosine into adenine and S-methyl-5-thio-alpha-D-ribose 1-phosphate. Also has adenosine deaminase activity.</text>
</comment>
<reference evidence="12 13" key="1">
    <citation type="submission" date="2019-04" db="EMBL/GenBank/DDBJ databases">
        <authorList>
            <person name="Embree M."/>
            <person name="Gaffney J.R."/>
        </authorList>
    </citation>
    <scope>NUCLEOTIDE SEQUENCE [LARGE SCALE GENOMIC DNA]</scope>
    <source>
        <strain evidence="12 13">JE7A12</strain>
    </source>
</reference>
<dbReference type="AlphaFoldDB" id="A0A4P8Y2I7"/>
<accession>A0A4P8Y2I7</accession>
<dbReference type="CDD" id="cd16833">
    <property type="entry name" value="YfiH"/>
    <property type="match status" value="1"/>
</dbReference>
<keyword evidence="5" id="KW-0479">Metal-binding</keyword>
<comment type="similarity">
    <text evidence="3 11">Belongs to the purine nucleoside phosphorylase YfiH/LACC1 family.</text>
</comment>
<dbReference type="PANTHER" id="PTHR30616:SF2">
    <property type="entry name" value="PURINE NUCLEOSIDE PHOSPHORYLASE LACC1"/>
    <property type="match status" value="1"/>
</dbReference>
<evidence type="ECO:0000256" key="2">
    <source>
        <dbReference type="ARBA" id="ARBA00003215"/>
    </source>
</evidence>
<dbReference type="EMBL" id="CP039381">
    <property type="protein sequence ID" value="QCT07488.1"/>
    <property type="molecule type" value="Genomic_DNA"/>
</dbReference>
<evidence type="ECO:0000256" key="4">
    <source>
        <dbReference type="ARBA" id="ARBA00022679"/>
    </source>
</evidence>
<gene>
    <name evidence="12" type="primary">pgeF</name>
    <name evidence="12" type="ORF">E5Z56_09040</name>
</gene>
<evidence type="ECO:0000256" key="3">
    <source>
        <dbReference type="ARBA" id="ARBA00007353"/>
    </source>
</evidence>
<dbReference type="SUPFAM" id="SSF64438">
    <property type="entry name" value="CNF1/YfiH-like putative cysteine hydrolases"/>
    <property type="match status" value="1"/>
</dbReference>
<dbReference type="GO" id="GO:0005507">
    <property type="term" value="F:copper ion binding"/>
    <property type="evidence" value="ECO:0007669"/>
    <property type="project" value="TreeGrafter"/>
</dbReference>
<keyword evidence="7" id="KW-0862">Zinc</keyword>
<evidence type="ECO:0000313" key="12">
    <source>
        <dbReference type="EMBL" id="QCT07488.1"/>
    </source>
</evidence>
<keyword evidence="13" id="KW-1185">Reference proteome</keyword>
<comment type="catalytic activity">
    <reaction evidence="1">
        <text>inosine + phosphate = alpha-D-ribose 1-phosphate + hypoxanthine</text>
        <dbReference type="Rhea" id="RHEA:27646"/>
        <dbReference type="ChEBI" id="CHEBI:17368"/>
        <dbReference type="ChEBI" id="CHEBI:17596"/>
        <dbReference type="ChEBI" id="CHEBI:43474"/>
        <dbReference type="ChEBI" id="CHEBI:57720"/>
        <dbReference type="EC" id="2.4.2.1"/>
    </reaction>
    <physiologicalReaction direction="left-to-right" evidence="1">
        <dbReference type="Rhea" id="RHEA:27647"/>
    </physiologicalReaction>
</comment>
<dbReference type="PANTHER" id="PTHR30616">
    <property type="entry name" value="UNCHARACTERIZED PROTEIN YFIH"/>
    <property type="match status" value="1"/>
</dbReference>
<evidence type="ECO:0000256" key="1">
    <source>
        <dbReference type="ARBA" id="ARBA00000553"/>
    </source>
</evidence>
<evidence type="ECO:0000256" key="5">
    <source>
        <dbReference type="ARBA" id="ARBA00022723"/>
    </source>
</evidence>
<evidence type="ECO:0000256" key="8">
    <source>
        <dbReference type="ARBA" id="ARBA00047989"/>
    </source>
</evidence>
<dbReference type="OrthoDB" id="4279at2"/>
<evidence type="ECO:0000256" key="10">
    <source>
        <dbReference type="ARBA" id="ARBA00049893"/>
    </source>
</evidence>
<name>A0A4P8Y2I7_9FIRM</name>
<comment type="catalytic activity">
    <reaction evidence="8">
        <text>adenosine + H2O + H(+) = inosine + NH4(+)</text>
        <dbReference type="Rhea" id="RHEA:24408"/>
        <dbReference type="ChEBI" id="CHEBI:15377"/>
        <dbReference type="ChEBI" id="CHEBI:15378"/>
        <dbReference type="ChEBI" id="CHEBI:16335"/>
        <dbReference type="ChEBI" id="CHEBI:17596"/>
        <dbReference type="ChEBI" id="CHEBI:28938"/>
        <dbReference type="EC" id="3.5.4.4"/>
    </reaction>
    <physiologicalReaction direction="left-to-right" evidence="8">
        <dbReference type="Rhea" id="RHEA:24409"/>
    </physiologicalReaction>
</comment>
<dbReference type="KEGG" id="ruj:E5Z56_09040"/>
<organism evidence="12 13">
    <name type="scientific">Ruminococcus bovis</name>
    <dbReference type="NCBI Taxonomy" id="2564099"/>
    <lineage>
        <taxon>Bacteria</taxon>
        <taxon>Bacillati</taxon>
        <taxon>Bacillota</taxon>
        <taxon>Clostridia</taxon>
        <taxon>Eubacteriales</taxon>
        <taxon>Oscillospiraceae</taxon>
        <taxon>Ruminococcus</taxon>
    </lineage>
</organism>
<evidence type="ECO:0000313" key="13">
    <source>
        <dbReference type="Proteomes" id="UP000301475"/>
    </source>
</evidence>
<sequence length="277" mass="31131">MKINSKTMTLNENKGVPFLTYNVLSDIDFIRHAFSTKHGGVSTDEWTSMNFAFSRGDKPENVIENYKIFSDAVGFDYDSLVTSSQDHHTFVRPVTKKECGIGIWREKDIQSVDALITNEKGVTLVTHYADCTPLFFVDKEKKAIGLAHAGWRGTVGRIGEEVIKKMTDLYGSNPEDIVVCIGPAISKCCYEVDKDCADNFYALTDLDNSKFIFPKEDGKYMIDLLETNKQIVMKAGVKEENITLSDLCTKCNSDLLWSHRATNGHRGTMCAFMCIEK</sequence>
<evidence type="ECO:0000256" key="9">
    <source>
        <dbReference type="ARBA" id="ARBA00048968"/>
    </source>
</evidence>
<dbReference type="InterPro" id="IPR038371">
    <property type="entry name" value="Cu_polyphenol_OxRdtase_sf"/>
</dbReference>
<proteinExistence type="inferred from homology"/>
<dbReference type="NCBIfam" id="TIGR00726">
    <property type="entry name" value="peptidoglycan editing factor PgeF"/>
    <property type="match status" value="1"/>
</dbReference>
<keyword evidence="4" id="KW-0808">Transferase</keyword>
<evidence type="ECO:0000256" key="11">
    <source>
        <dbReference type="RuleBase" id="RU361274"/>
    </source>
</evidence>
<dbReference type="Gene3D" id="3.60.140.10">
    <property type="entry name" value="CNF1/YfiH-like putative cysteine hydrolases"/>
    <property type="match status" value="1"/>
</dbReference>
<dbReference type="Proteomes" id="UP000301475">
    <property type="component" value="Chromosome"/>
</dbReference>
<comment type="catalytic activity">
    <reaction evidence="9">
        <text>adenosine + phosphate = alpha-D-ribose 1-phosphate + adenine</text>
        <dbReference type="Rhea" id="RHEA:27642"/>
        <dbReference type="ChEBI" id="CHEBI:16335"/>
        <dbReference type="ChEBI" id="CHEBI:16708"/>
        <dbReference type="ChEBI" id="CHEBI:43474"/>
        <dbReference type="ChEBI" id="CHEBI:57720"/>
        <dbReference type="EC" id="2.4.2.1"/>
    </reaction>
    <physiologicalReaction direction="left-to-right" evidence="9">
        <dbReference type="Rhea" id="RHEA:27643"/>
    </physiologicalReaction>
</comment>
<dbReference type="InterPro" id="IPR003730">
    <property type="entry name" value="Cu_polyphenol_OxRdtase"/>
</dbReference>
<evidence type="ECO:0000256" key="7">
    <source>
        <dbReference type="ARBA" id="ARBA00022833"/>
    </source>
</evidence>
<dbReference type="RefSeq" id="WP_138157496.1">
    <property type="nucleotide sequence ID" value="NZ_CP039381.1"/>
</dbReference>
<dbReference type="Pfam" id="PF02578">
    <property type="entry name" value="Cu-oxidase_4"/>
    <property type="match status" value="1"/>
</dbReference>
<comment type="catalytic activity">
    <reaction evidence="10">
        <text>S-methyl-5'-thioadenosine + phosphate = 5-(methylsulfanyl)-alpha-D-ribose 1-phosphate + adenine</text>
        <dbReference type="Rhea" id="RHEA:11852"/>
        <dbReference type="ChEBI" id="CHEBI:16708"/>
        <dbReference type="ChEBI" id="CHEBI:17509"/>
        <dbReference type="ChEBI" id="CHEBI:43474"/>
        <dbReference type="ChEBI" id="CHEBI:58533"/>
        <dbReference type="EC" id="2.4.2.28"/>
    </reaction>
    <physiologicalReaction direction="left-to-right" evidence="10">
        <dbReference type="Rhea" id="RHEA:11853"/>
    </physiologicalReaction>
</comment>
<dbReference type="GO" id="GO:0016787">
    <property type="term" value="F:hydrolase activity"/>
    <property type="evidence" value="ECO:0007669"/>
    <property type="project" value="UniProtKB-KW"/>
</dbReference>
<dbReference type="InterPro" id="IPR011324">
    <property type="entry name" value="Cytotoxic_necrot_fac-like_cat"/>
</dbReference>
<keyword evidence="6" id="KW-0378">Hydrolase</keyword>
<evidence type="ECO:0000256" key="6">
    <source>
        <dbReference type="ARBA" id="ARBA00022801"/>
    </source>
</evidence>
<dbReference type="GO" id="GO:0017061">
    <property type="term" value="F:S-methyl-5-thioadenosine phosphorylase activity"/>
    <property type="evidence" value="ECO:0007669"/>
    <property type="project" value="UniProtKB-EC"/>
</dbReference>
<protein>
    <recommendedName>
        <fullName evidence="11">Purine nucleoside phosphorylase</fullName>
    </recommendedName>
</protein>